<keyword evidence="3" id="KW-0560">Oxidoreductase</keyword>
<evidence type="ECO:0000259" key="6">
    <source>
        <dbReference type="Pfam" id="PF00725"/>
    </source>
</evidence>
<dbReference type="Proteomes" id="UP000604475">
    <property type="component" value="Unassembled WGS sequence"/>
</dbReference>
<dbReference type="Gene3D" id="1.10.1040.10">
    <property type="entry name" value="N-(1-d-carboxylethyl)-l-norvaline Dehydrogenase, domain 2"/>
    <property type="match status" value="1"/>
</dbReference>
<dbReference type="InterPro" id="IPR006108">
    <property type="entry name" value="3HC_DH_C"/>
</dbReference>
<dbReference type="InterPro" id="IPR013328">
    <property type="entry name" value="6PGD_dom2"/>
</dbReference>
<proteinExistence type="inferred from homology"/>
<dbReference type="Pfam" id="PF00725">
    <property type="entry name" value="3HCDH"/>
    <property type="match status" value="1"/>
</dbReference>
<dbReference type="InterPro" id="IPR008927">
    <property type="entry name" value="6-PGluconate_DH-like_C_sf"/>
</dbReference>
<dbReference type="AlphaFoldDB" id="A0A937RI11"/>
<feature type="domain" description="3-hydroxyacyl-CoA dehydrogenase C-terminal" evidence="6">
    <location>
        <begin position="201"/>
        <end position="297"/>
    </location>
</feature>
<sequence>MTDTLAVDTAAPAWRLRRLGVVGCGQMGAGVAEIAARAGLDVRVAVSSASSRERGLRRITGSLDRAVAKAKIGAGDRDAALDRISFTTTLDDLADREAVVEAVPEHESTKLQVFALLDKIVADPEAILASNTSSLPIVRLARAAQNPGRVVGLHFFNPVPVLPLVEVVGSVLTDERTVNRAEQLATEVLGKTAIRSPDRAGFLVNALLFPYLLAAVRMVEAGIATPDDVDRGMVAGCSHPMGPLRLLDLIGLDTTVSIADALYAEFKEPLYAPPPLLLRMVDGGLLGRKTGRGFYEYA</sequence>
<name>A0A937RI11_9ACTN</name>
<evidence type="ECO:0000256" key="4">
    <source>
        <dbReference type="PIRSR" id="PIRSR000105-1"/>
    </source>
</evidence>
<feature type="binding site" evidence="5">
    <location>
        <position position="62"/>
    </location>
    <ligand>
        <name>CoA</name>
        <dbReference type="ChEBI" id="CHEBI:57287"/>
    </ligand>
</feature>
<dbReference type="GO" id="GO:0070403">
    <property type="term" value="F:NAD+ binding"/>
    <property type="evidence" value="ECO:0007669"/>
    <property type="project" value="InterPro"/>
</dbReference>
<dbReference type="GO" id="GO:0006635">
    <property type="term" value="P:fatty acid beta-oxidation"/>
    <property type="evidence" value="ECO:0007669"/>
    <property type="project" value="TreeGrafter"/>
</dbReference>
<dbReference type="PIRSF" id="PIRSF000105">
    <property type="entry name" value="HCDH"/>
    <property type="match status" value="1"/>
</dbReference>
<dbReference type="SUPFAM" id="SSF48179">
    <property type="entry name" value="6-phosphogluconate dehydrogenase C-terminal domain-like"/>
    <property type="match status" value="1"/>
</dbReference>
<protein>
    <submittedName>
        <fullName evidence="8">3-hydroxybutyryl-CoA dehydrogenase</fullName>
    </submittedName>
</protein>
<dbReference type="EMBL" id="JAEACQ010000221">
    <property type="protein sequence ID" value="MBL7629209.1"/>
    <property type="molecule type" value="Genomic_DNA"/>
</dbReference>
<evidence type="ECO:0000259" key="7">
    <source>
        <dbReference type="Pfam" id="PF02737"/>
    </source>
</evidence>
<feature type="domain" description="3-hydroxyacyl-CoA dehydrogenase NAD binding" evidence="7">
    <location>
        <begin position="19"/>
        <end position="196"/>
    </location>
</feature>
<dbReference type="InterPro" id="IPR022694">
    <property type="entry name" value="3-OHacyl-CoA_DH"/>
</dbReference>
<organism evidence="8 9">
    <name type="scientific">Frankia nepalensis</name>
    <dbReference type="NCBI Taxonomy" id="1836974"/>
    <lineage>
        <taxon>Bacteria</taxon>
        <taxon>Bacillati</taxon>
        <taxon>Actinomycetota</taxon>
        <taxon>Actinomycetes</taxon>
        <taxon>Frankiales</taxon>
        <taxon>Frankiaceae</taxon>
        <taxon>Frankia</taxon>
    </lineage>
</organism>
<evidence type="ECO:0000313" key="9">
    <source>
        <dbReference type="Proteomes" id="UP000604475"/>
    </source>
</evidence>
<feature type="site" description="Important for catalytic activity" evidence="4">
    <location>
        <position position="154"/>
    </location>
</feature>
<feature type="binding site" evidence="5">
    <location>
        <position position="133"/>
    </location>
    <ligand>
        <name>CoA</name>
        <dbReference type="ChEBI" id="CHEBI:57287"/>
    </ligand>
</feature>
<dbReference type="Gene3D" id="3.40.50.720">
    <property type="entry name" value="NAD(P)-binding Rossmann-like Domain"/>
    <property type="match status" value="1"/>
</dbReference>
<dbReference type="PANTHER" id="PTHR48075:SF9">
    <property type="entry name" value="3-HYDROXYBUTYRYL-COA DEHYDROGENASE"/>
    <property type="match status" value="1"/>
</dbReference>
<gene>
    <name evidence="8" type="ORF">I7412_18985</name>
</gene>
<dbReference type="SUPFAM" id="SSF51735">
    <property type="entry name" value="NAD(P)-binding Rossmann-fold domains"/>
    <property type="match status" value="1"/>
</dbReference>
<dbReference type="GO" id="GO:0008691">
    <property type="term" value="F:3-hydroxybutyryl-CoA dehydrogenase activity"/>
    <property type="evidence" value="ECO:0007669"/>
    <property type="project" value="TreeGrafter"/>
</dbReference>
<evidence type="ECO:0000256" key="1">
    <source>
        <dbReference type="ARBA" id="ARBA00005086"/>
    </source>
</evidence>
<dbReference type="PANTHER" id="PTHR48075">
    <property type="entry name" value="3-HYDROXYACYL-COA DEHYDROGENASE FAMILY PROTEIN"/>
    <property type="match status" value="1"/>
</dbReference>
<comment type="similarity">
    <text evidence="2">Belongs to the 3-hydroxyacyl-CoA dehydrogenase family.</text>
</comment>
<dbReference type="RefSeq" id="WP_203007938.1">
    <property type="nucleotide sequence ID" value="NZ_JADWYU010000285.1"/>
</dbReference>
<keyword evidence="9" id="KW-1185">Reference proteome</keyword>
<evidence type="ECO:0000313" key="8">
    <source>
        <dbReference type="EMBL" id="MBL7629209.1"/>
    </source>
</evidence>
<evidence type="ECO:0000256" key="2">
    <source>
        <dbReference type="ARBA" id="ARBA00009463"/>
    </source>
</evidence>
<dbReference type="InterPro" id="IPR006176">
    <property type="entry name" value="3-OHacyl-CoA_DH_NAD-bd"/>
</dbReference>
<accession>A0A937RI11</accession>
<evidence type="ECO:0000256" key="3">
    <source>
        <dbReference type="ARBA" id="ARBA00023002"/>
    </source>
</evidence>
<evidence type="ECO:0000256" key="5">
    <source>
        <dbReference type="PIRSR" id="PIRSR000105-3"/>
    </source>
</evidence>
<dbReference type="NCBIfam" id="NF005875">
    <property type="entry name" value="PRK07819.1"/>
    <property type="match status" value="1"/>
</dbReference>
<comment type="caution">
    <text evidence="8">The sequence shown here is derived from an EMBL/GenBank/DDBJ whole genome shotgun (WGS) entry which is preliminary data.</text>
</comment>
<dbReference type="Pfam" id="PF02737">
    <property type="entry name" value="3HCDH_N"/>
    <property type="match status" value="1"/>
</dbReference>
<comment type="pathway">
    <text evidence="1">Lipid metabolism; butanoate metabolism.</text>
</comment>
<dbReference type="InterPro" id="IPR036291">
    <property type="entry name" value="NAD(P)-bd_dom_sf"/>
</dbReference>
<feature type="binding site" evidence="5">
    <location>
        <position position="69"/>
    </location>
    <ligand>
        <name>CoA</name>
        <dbReference type="ChEBI" id="CHEBI:57287"/>
    </ligand>
</feature>
<reference evidence="8" key="1">
    <citation type="submission" date="2020-12" db="EMBL/GenBank/DDBJ databases">
        <title>Genomic characterization of non-nitrogen-fixing Frankia strains.</title>
        <authorList>
            <person name="Carlos-Shanley C."/>
            <person name="Guerra T."/>
            <person name="Hahn D."/>
        </authorList>
    </citation>
    <scope>NUCLEOTIDE SEQUENCE</scope>
    <source>
        <strain evidence="8">CN6</strain>
    </source>
</reference>